<name>A0A6N9NGB3_9FLAO</name>
<sequence length="176" mass="20108">MKNITRIGIIAFSTFLMWSCGGETSSQAEETTEEVANVEGMTMVNLRDHGFEGAIYVPNEDFGAPEFERTNWGSLQIRVGDRFGMELQQEPISIEEKKAELMDEQVYTVEFVEDTPNLLFWKKSIPDSGIDPEFQFFYLYDADGFKVEIKSFESEQFSESAVKKMIQSAKSYDNAK</sequence>
<dbReference type="EMBL" id="WWNE01000003">
    <property type="protein sequence ID" value="NBG64852.1"/>
    <property type="molecule type" value="Genomic_DNA"/>
</dbReference>
<comment type="caution">
    <text evidence="1">The sequence shown here is derived from an EMBL/GenBank/DDBJ whole genome shotgun (WGS) entry which is preliminary data.</text>
</comment>
<dbReference type="AlphaFoldDB" id="A0A6N9NGB3"/>
<gene>
    <name evidence="1" type="ORF">GQN54_01900</name>
</gene>
<protein>
    <submittedName>
        <fullName evidence="1">Uncharacterized protein</fullName>
    </submittedName>
</protein>
<dbReference type="Proteomes" id="UP000470771">
    <property type="component" value="Unassembled WGS sequence"/>
</dbReference>
<keyword evidence="2" id="KW-1185">Reference proteome</keyword>
<accession>A0A6N9NGB3</accession>
<organism evidence="1 2">
    <name type="scientific">Acidiluteibacter ferrifornacis</name>
    <dbReference type="NCBI Taxonomy" id="2692424"/>
    <lineage>
        <taxon>Bacteria</taxon>
        <taxon>Pseudomonadati</taxon>
        <taxon>Bacteroidota</taxon>
        <taxon>Flavobacteriia</taxon>
        <taxon>Flavobacteriales</taxon>
        <taxon>Cryomorphaceae</taxon>
        <taxon>Acidiluteibacter</taxon>
    </lineage>
</organism>
<dbReference type="RefSeq" id="WP_160631400.1">
    <property type="nucleotide sequence ID" value="NZ_WWNE01000003.1"/>
</dbReference>
<proteinExistence type="predicted"/>
<evidence type="ECO:0000313" key="1">
    <source>
        <dbReference type="EMBL" id="NBG64852.1"/>
    </source>
</evidence>
<evidence type="ECO:0000313" key="2">
    <source>
        <dbReference type="Proteomes" id="UP000470771"/>
    </source>
</evidence>
<reference evidence="1 2" key="1">
    <citation type="submission" date="2019-12" db="EMBL/GenBank/DDBJ databases">
        <authorList>
            <person name="Zhao J."/>
        </authorList>
    </citation>
    <scope>NUCLEOTIDE SEQUENCE [LARGE SCALE GENOMIC DNA]</scope>
    <source>
        <strain evidence="1 2">S-15</strain>
    </source>
</reference>